<keyword evidence="1" id="KW-0732">Signal</keyword>
<feature type="domain" description="WAP" evidence="2">
    <location>
        <begin position="117"/>
        <end position="162"/>
    </location>
</feature>
<gene>
    <name evidence="4" type="primary">LOC116952106</name>
</gene>
<evidence type="ECO:0000313" key="3">
    <source>
        <dbReference type="Proteomes" id="UP001318040"/>
    </source>
</evidence>
<dbReference type="GO" id="GO:0019731">
    <property type="term" value="P:antibacterial humoral response"/>
    <property type="evidence" value="ECO:0007669"/>
    <property type="project" value="TreeGrafter"/>
</dbReference>
<dbReference type="SUPFAM" id="SSF57256">
    <property type="entry name" value="Elafin-like"/>
    <property type="match status" value="3"/>
</dbReference>
<sequence>MEIRLAVCAVLLLAVGYVKAFGYVSGPDGYKSCPKKLLEKPFQRGCANDQDCPSSLHKCCVFDCGPVCVTPVVVKFGVCPVRHGMGMCAEYCTDDVECPGDEKCCSNGCGHECMKAHSVKPGKCPQPKTTGMCAEYCEHDGDCSDDQKCCQTTCGHACSDPCE</sequence>
<accession>A0AAJ7TZN4</accession>
<evidence type="ECO:0000313" key="4">
    <source>
        <dbReference type="RefSeq" id="XP_032827050.1"/>
    </source>
</evidence>
<dbReference type="SMART" id="SM00217">
    <property type="entry name" value="WAP"/>
    <property type="match status" value="3"/>
</dbReference>
<proteinExistence type="predicted"/>
<dbReference type="InterPro" id="IPR008197">
    <property type="entry name" value="WAP_dom"/>
</dbReference>
<dbReference type="PANTHER" id="PTHR19441">
    <property type="entry name" value="WHEY ACDIC PROTEIN WAP"/>
    <property type="match status" value="1"/>
</dbReference>
<dbReference type="PANTHER" id="PTHR19441:SF95">
    <property type="entry name" value="PERLWAPIN ISOFORM X1"/>
    <property type="match status" value="1"/>
</dbReference>
<evidence type="ECO:0000256" key="1">
    <source>
        <dbReference type="SAM" id="SignalP"/>
    </source>
</evidence>
<feature type="signal peptide" evidence="1">
    <location>
        <begin position="1"/>
        <end position="20"/>
    </location>
</feature>
<dbReference type="GO" id="GO:0004867">
    <property type="term" value="F:serine-type endopeptidase inhibitor activity"/>
    <property type="evidence" value="ECO:0007669"/>
    <property type="project" value="TreeGrafter"/>
</dbReference>
<dbReference type="AlphaFoldDB" id="A0AAJ7TZN4"/>
<dbReference type="Gene3D" id="4.10.75.10">
    <property type="entry name" value="Elafin-like"/>
    <property type="match status" value="3"/>
</dbReference>
<dbReference type="PRINTS" id="PR00003">
    <property type="entry name" value="4DISULPHCORE"/>
</dbReference>
<dbReference type="GO" id="GO:0005615">
    <property type="term" value="C:extracellular space"/>
    <property type="evidence" value="ECO:0007669"/>
    <property type="project" value="TreeGrafter"/>
</dbReference>
<dbReference type="RefSeq" id="XP_032827050.1">
    <property type="nucleotide sequence ID" value="XM_032971159.1"/>
</dbReference>
<dbReference type="Proteomes" id="UP001318040">
    <property type="component" value="Chromosome 45"/>
</dbReference>
<dbReference type="GeneID" id="116952106"/>
<dbReference type="GO" id="GO:0045087">
    <property type="term" value="P:innate immune response"/>
    <property type="evidence" value="ECO:0007669"/>
    <property type="project" value="TreeGrafter"/>
</dbReference>
<dbReference type="Pfam" id="PF00095">
    <property type="entry name" value="WAP"/>
    <property type="match status" value="3"/>
</dbReference>
<dbReference type="InterPro" id="IPR050514">
    <property type="entry name" value="WAP_four-disulfide_core"/>
</dbReference>
<keyword evidence="3" id="KW-1185">Reference proteome</keyword>
<dbReference type="PROSITE" id="PS51390">
    <property type="entry name" value="WAP"/>
    <property type="match status" value="2"/>
</dbReference>
<protein>
    <submittedName>
        <fullName evidence="4">WAP four-disulfide core domain protein 5-like</fullName>
    </submittedName>
</protein>
<feature type="domain" description="WAP" evidence="2">
    <location>
        <begin position="72"/>
        <end position="116"/>
    </location>
</feature>
<name>A0AAJ7TZN4_PETMA</name>
<reference evidence="4" key="1">
    <citation type="submission" date="2025-08" db="UniProtKB">
        <authorList>
            <consortium name="RefSeq"/>
        </authorList>
    </citation>
    <scope>IDENTIFICATION</scope>
    <source>
        <tissue evidence="4">Sperm</tissue>
    </source>
</reference>
<organism evidence="3 4">
    <name type="scientific">Petromyzon marinus</name>
    <name type="common">Sea lamprey</name>
    <dbReference type="NCBI Taxonomy" id="7757"/>
    <lineage>
        <taxon>Eukaryota</taxon>
        <taxon>Metazoa</taxon>
        <taxon>Chordata</taxon>
        <taxon>Craniata</taxon>
        <taxon>Vertebrata</taxon>
        <taxon>Cyclostomata</taxon>
        <taxon>Hyperoartia</taxon>
        <taxon>Petromyzontiformes</taxon>
        <taxon>Petromyzontidae</taxon>
        <taxon>Petromyzon</taxon>
    </lineage>
</organism>
<dbReference type="InterPro" id="IPR036645">
    <property type="entry name" value="Elafin-like_sf"/>
</dbReference>
<feature type="chain" id="PRO_5042576337" evidence="1">
    <location>
        <begin position="21"/>
        <end position="163"/>
    </location>
</feature>
<dbReference type="KEGG" id="pmrn:116952106"/>
<evidence type="ECO:0000259" key="2">
    <source>
        <dbReference type="PROSITE" id="PS51390"/>
    </source>
</evidence>